<feature type="compositionally biased region" description="Basic and acidic residues" evidence="1">
    <location>
        <begin position="92"/>
        <end position="104"/>
    </location>
</feature>
<name>A0A0D0DH56_9AGAM</name>
<keyword evidence="3" id="KW-1185">Reference proteome</keyword>
<evidence type="ECO:0000256" key="1">
    <source>
        <dbReference type="SAM" id="MobiDB-lite"/>
    </source>
</evidence>
<proteinExistence type="predicted"/>
<dbReference type="AlphaFoldDB" id="A0A0D0DH56"/>
<dbReference type="EMBL" id="KN824936">
    <property type="protein sequence ID" value="KIK97427.1"/>
    <property type="molecule type" value="Genomic_DNA"/>
</dbReference>
<sequence length="427" mass="45738">MATVSNPSSYNPGVRPPSRADRGGGSGVPGSAKNYFAQAHSGFSQASVTKGDLDYRPSSASHRDPRPAGPPVRDAPRKLIKAPPPHPPHAYANDHRSYRSETQSRRFGSIRAGSTPDTYIYERSIASSKSDPFPDSYYPPSSESTVSDIDSIFSVHSATSSNSSADDECSPRGMLQVARTAPERRPSHGHGHGHGHGGGQGYAGPFPVAYHTCPTCSEMSSSPPPRSASRSDGTTPASRPLPTPPVSARVRKDSLVLANERSGPPHPTLLQLPQLRIGDRPAYPAYEQSTQQGVWSAAETGGYLSSSPPPLSRSASLRSSVSAGSSSHGKPPPPPGLTINWDYPHMMGPVIDISAEPSRRQQSRRNSDGDQGQILPARPRRSSTVPPPRSVRWSDDLVCPSPIFPSQRRKGWFNRRGCVPSSTGRRI</sequence>
<dbReference type="InParanoid" id="A0A0D0DH56"/>
<organism evidence="2 3">
    <name type="scientific">Paxillus rubicundulus Ve08.2h10</name>
    <dbReference type="NCBI Taxonomy" id="930991"/>
    <lineage>
        <taxon>Eukaryota</taxon>
        <taxon>Fungi</taxon>
        <taxon>Dikarya</taxon>
        <taxon>Basidiomycota</taxon>
        <taxon>Agaricomycotina</taxon>
        <taxon>Agaricomycetes</taxon>
        <taxon>Agaricomycetidae</taxon>
        <taxon>Boletales</taxon>
        <taxon>Paxilineae</taxon>
        <taxon>Paxillaceae</taxon>
        <taxon>Paxillus</taxon>
    </lineage>
</organism>
<reference evidence="2 3" key="1">
    <citation type="submission" date="2014-04" db="EMBL/GenBank/DDBJ databases">
        <authorList>
            <consortium name="DOE Joint Genome Institute"/>
            <person name="Kuo A."/>
            <person name="Kohler A."/>
            <person name="Jargeat P."/>
            <person name="Nagy L.G."/>
            <person name="Floudas D."/>
            <person name="Copeland A."/>
            <person name="Barry K.W."/>
            <person name="Cichocki N."/>
            <person name="Veneault-Fourrey C."/>
            <person name="LaButti K."/>
            <person name="Lindquist E.A."/>
            <person name="Lipzen A."/>
            <person name="Lundell T."/>
            <person name="Morin E."/>
            <person name="Murat C."/>
            <person name="Sun H."/>
            <person name="Tunlid A."/>
            <person name="Henrissat B."/>
            <person name="Grigoriev I.V."/>
            <person name="Hibbett D.S."/>
            <person name="Martin F."/>
            <person name="Nordberg H.P."/>
            <person name="Cantor M.N."/>
            <person name="Hua S.X."/>
        </authorList>
    </citation>
    <scope>NUCLEOTIDE SEQUENCE [LARGE SCALE GENOMIC DNA]</scope>
    <source>
        <strain evidence="2 3">Ve08.2h10</strain>
    </source>
</reference>
<gene>
    <name evidence="2" type="ORF">PAXRUDRAFT_136323</name>
</gene>
<reference evidence="3" key="2">
    <citation type="submission" date="2015-01" db="EMBL/GenBank/DDBJ databases">
        <title>Evolutionary Origins and Diversification of the Mycorrhizal Mutualists.</title>
        <authorList>
            <consortium name="DOE Joint Genome Institute"/>
            <consortium name="Mycorrhizal Genomics Consortium"/>
            <person name="Kohler A."/>
            <person name="Kuo A."/>
            <person name="Nagy L.G."/>
            <person name="Floudas D."/>
            <person name="Copeland A."/>
            <person name="Barry K.W."/>
            <person name="Cichocki N."/>
            <person name="Veneault-Fourrey C."/>
            <person name="LaButti K."/>
            <person name="Lindquist E.A."/>
            <person name="Lipzen A."/>
            <person name="Lundell T."/>
            <person name="Morin E."/>
            <person name="Murat C."/>
            <person name="Riley R."/>
            <person name="Ohm R."/>
            <person name="Sun H."/>
            <person name="Tunlid A."/>
            <person name="Henrissat B."/>
            <person name="Grigoriev I.V."/>
            <person name="Hibbett D.S."/>
            <person name="Martin F."/>
        </authorList>
    </citation>
    <scope>NUCLEOTIDE SEQUENCE [LARGE SCALE GENOMIC DNA]</scope>
    <source>
        <strain evidence="3">Ve08.2h10</strain>
    </source>
</reference>
<dbReference type="STRING" id="930991.A0A0D0DH56"/>
<dbReference type="HOGENOM" id="CLU_052851_0_0_1"/>
<accession>A0A0D0DH56</accession>
<feature type="region of interest" description="Disordered" evidence="1">
    <location>
        <begin position="216"/>
        <end position="396"/>
    </location>
</feature>
<feature type="compositionally biased region" description="Low complexity" evidence="1">
    <location>
        <begin position="127"/>
        <end position="144"/>
    </location>
</feature>
<evidence type="ECO:0000313" key="2">
    <source>
        <dbReference type="EMBL" id="KIK97427.1"/>
    </source>
</evidence>
<dbReference type="Proteomes" id="UP000054538">
    <property type="component" value="Unassembled WGS sequence"/>
</dbReference>
<evidence type="ECO:0000313" key="3">
    <source>
        <dbReference type="Proteomes" id="UP000054538"/>
    </source>
</evidence>
<feature type="compositionally biased region" description="Basic and acidic residues" evidence="1">
    <location>
        <begin position="51"/>
        <end position="66"/>
    </location>
</feature>
<dbReference type="OrthoDB" id="3255922at2759"/>
<feature type="compositionally biased region" description="Polar residues" evidence="1">
    <location>
        <begin position="1"/>
        <end position="11"/>
    </location>
</feature>
<feature type="compositionally biased region" description="Low complexity" evidence="1">
    <location>
        <begin position="312"/>
        <end position="327"/>
    </location>
</feature>
<protein>
    <submittedName>
        <fullName evidence="2">Uncharacterized protein</fullName>
    </submittedName>
</protein>
<feature type="compositionally biased region" description="Low complexity" evidence="1">
    <location>
        <begin position="154"/>
        <end position="164"/>
    </location>
</feature>
<feature type="region of interest" description="Disordered" evidence="1">
    <location>
        <begin position="1"/>
        <end position="203"/>
    </location>
</feature>